<dbReference type="Gene3D" id="1.10.150.20">
    <property type="entry name" value="5' to 3' exonuclease, C-terminal subdomain"/>
    <property type="match status" value="1"/>
</dbReference>
<dbReference type="SUPFAM" id="SSF56672">
    <property type="entry name" value="DNA/RNA polymerases"/>
    <property type="match status" value="1"/>
</dbReference>
<name>A0A930LSQ1_9MICC</name>
<dbReference type="InterPro" id="IPR001098">
    <property type="entry name" value="DNA-dir_DNA_pol_A_palm_dom"/>
</dbReference>
<evidence type="ECO:0000256" key="3">
    <source>
        <dbReference type="ARBA" id="ARBA00022705"/>
    </source>
</evidence>
<evidence type="ECO:0000313" key="7">
    <source>
        <dbReference type="Proteomes" id="UP000785653"/>
    </source>
</evidence>
<comment type="caution">
    <text evidence="6">The sequence shown here is derived from an EMBL/GenBank/DDBJ whole genome shotgun (WGS) entry which is preliminary data.</text>
</comment>
<evidence type="ECO:0000259" key="5">
    <source>
        <dbReference type="SMART" id="SM00482"/>
    </source>
</evidence>
<sequence length="657" mass="72800">METLMFIDFETYSSVNLRDCGAYPYMASPDFSPLIMTYRYGVDGQTKIAQGEAEIKWALRGLHEREHVTFVAHNANFERLVLSRIFDYAPGTFIPPERFIDTMAMGRSLGFPGSLADLSRALHVEEKDSAGTALIQMFCVPSKKTGRAATPEERPEEWAAFCRYAVQDVDTMVEVYQALITRYGGFPKGEREVWNADQRINDRGILVDAELAVRCMDIAAVVKDLHLQRMGVISGLANPNSTAQVLAWVNRRLVEAGVMDDQNDLPVFKDTGAPLKSVDKASVAYLLSRTDLPRDVRTFLEERAASNASSVAKFKAMTNRLGVGNRVRGTIQYFGAHTGRWAGRGVQLQNLPSVTAGDDAKTQAFVDRVMNEPAENFSISELKPLIRGALMAPAGQTLTVCDYSAIEARVLAWLAGEEWVLEAFRAGRDIYIETAARMFHVPYEEAKPLRKKGKVAVLALGYGGGINALKAMGAEGTDAELEEIKQTYRAANPRIAKFWADMDRAMRNRSGRVGEYITIHPRANGLVTIKLPSGRELFYHKLHFRTVSKFDKEVEALHFLDPKSHRAVIPTYGGRLTENVTQAVARDVLAHALVNLDKENVPVVAHVHDEVIAEGGVTVERMKELMGAGVGNPLAPPWSEGLPLAAEGYYCARYRKE</sequence>
<dbReference type="PANTHER" id="PTHR10133:SF27">
    <property type="entry name" value="DNA POLYMERASE NU"/>
    <property type="match status" value="1"/>
</dbReference>
<feature type="domain" description="DNA-directed DNA polymerase family A palm" evidence="5">
    <location>
        <begin position="385"/>
        <end position="623"/>
    </location>
</feature>
<dbReference type="Pfam" id="PF00476">
    <property type="entry name" value="DNA_pol_A"/>
    <property type="match status" value="1"/>
</dbReference>
<gene>
    <name evidence="6" type="ORF">HXO65_00205</name>
</gene>
<dbReference type="GO" id="GO:0006302">
    <property type="term" value="P:double-strand break repair"/>
    <property type="evidence" value="ECO:0007669"/>
    <property type="project" value="TreeGrafter"/>
</dbReference>
<dbReference type="InterPro" id="IPR036397">
    <property type="entry name" value="RNaseH_sf"/>
</dbReference>
<dbReference type="SUPFAM" id="SSF53098">
    <property type="entry name" value="Ribonuclease H-like"/>
    <property type="match status" value="1"/>
</dbReference>
<dbReference type="PANTHER" id="PTHR10133">
    <property type="entry name" value="DNA POLYMERASE I"/>
    <property type="match status" value="1"/>
</dbReference>
<dbReference type="AlphaFoldDB" id="A0A930LSQ1"/>
<dbReference type="SMART" id="SM00482">
    <property type="entry name" value="POLAc"/>
    <property type="match status" value="1"/>
</dbReference>
<dbReference type="EMBL" id="JABZXS010000001">
    <property type="protein sequence ID" value="MBF1672627.1"/>
    <property type="molecule type" value="Genomic_DNA"/>
</dbReference>
<dbReference type="Gene3D" id="3.30.70.370">
    <property type="match status" value="1"/>
</dbReference>
<dbReference type="InterPro" id="IPR012337">
    <property type="entry name" value="RNaseH-like_sf"/>
</dbReference>
<dbReference type="Gene3D" id="3.30.420.10">
    <property type="entry name" value="Ribonuclease H-like superfamily/Ribonuclease H"/>
    <property type="match status" value="1"/>
</dbReference>
<comment type="catalytic activity">
    <reaction evidence="4">
        <text>DNA(n) + a 2'-deoxyribonucleoside 5'-triphosphate = DNA(n+1) + diphosphate</text>
        <dbReference type="Rhea" id="RHEA:22508"/>
        <dbReference type="Rhea" id="RHEA-COMP:17339"/>
        <dbReference type="Rhea" id="RHEA-COMP:17340"/>
        <dbReference type="ChEBI" id="CHEBI:33019"/>
        <dbReference type="ChEBI" id="CHEBI:61560"/>
        <dbReference type="ChEBI" id="CHEBI:173112"/>
        <dbReference type="EC" id="2.7.7.7"/>
    </reaction>
</comment>
<dbReference type="Proteomes" id="UP000785653">
    <property type="component" value="Unassembled WGS sequence"/>
</dbReference>
<dbReference type="EC" id="2.7.7.7" evidence="2"/>
<evidence type="ECO:0000256" key="2">
    <source>
        <dbReference type="ARBA" id="ARBA00012417"/>
    </source>
</evidence>
<reference evidence="6" key="1">
    <citation type="submission" date="2020-04" db="EMBL/GenBank/DDBJ databases">
        <title>Deep metagenomics examines the oral microbiome during advanced dental caries in children, revealing novel taxa and co-occurrences with host molecules.</title>
        <authorList>
            <person name="Baker J.L."/>
            <person name="Morton J.T."/>
            <person name="Dinis M."/>
            <person name="Alvarez R."/>
            <person name="Tran N.C."/>
            <person name="Knight R."/>
            <person name="Edlund A."/>
        </authorList>
    </citation>
    <scope>NUCLEOTIDE SEQUENCE</scope>
    <source>
        <strain evidence="6">JCVI_47_bin.3</strain>
    </source>
</reference>
<dbReference type="InterPro" id="IPR043502">
    <property type="entry name" value="DNA/RNA_pol_sf"/>
</dbReference>
<organism evidence="6 7">
    <name type="scientific">Rothia mucilaginosa</name>
    <dbReference type="NCBI Taxonomy" id="43675"/>
    <lineage>
        <taxon>Bacteria</taxon>
        <taxon>Bacillati</taxon>
        <taxon>Actinomycetota</taxon>
        <taxon>Actinomycetes</taxon>
        <taxon>Micrococcales</taxon>
        <taxon>Micrococcaceae</taxon>
        <taxon>Rothia</taxon>
    </lineage>
</organism>
<accession>A0A930LSQ1</accession>
<dbReference type="GO" id="GO:0006261">
    <property type="term" value="P:DNA-templated DNA replication"/>
    <property type="evidence" value="ECO:0007669"/>
    <property type="project" value="InterPro"/>
</dbReference>
<evidence type="ECO:0000256" key="1">
    <source>
        <dbReference type="ARBA" id="ARBA00007705"/>
    </source>
</evidence>
<evidence type="ECO:0000256" key="4">
    <source>
        <dbReference type="ARBA" id="ARBA00049244"/>
    </source>
</evidence>
<protein>
    <recommendedName>
        <fullName evidence="2">DNA-directed DNA polymerase</fullName>
        <ecNumber evidence="2">2.7.7.7</ecNumber>
    </recommendedName>
</protein>
<evidence type="ECO:0000313" key="6">
    <source>
        <dbReference type="EMBL" id="MBF1672627.1"/>
    </source>
</evidence>
<comment type="similarity">
    <text evidence="1">Belongs to the DNA polymerase type-A family.</text>
</comment>
<dbReference type="GO" id="GO:0003677">
    <property type="term" value="F:DNA binding"/>
    <property type="evidence" value="ECO:0007669"/>
    <property type="project" value="InterPro"/>
</dbReference>
<dbReference type="InterPro" id="IPR002298">
    <property type="entry name" value="DNA_polymerase_A"/>
</dbReference>
<dbReference type="GO" id="GO:0003887">
    <property type="term" value="F:DNA-directed DNA polymerase activity"/>
    <property type="evidence" value="ECO:0007669"/>
    <property type="project" value="UniProtKB-EC"/>
</dbReference>
<proteinExistence type="inferred from homology"/>
<keyword evidence="3" id="KW-0235">DNA replication</keyword>